<reference evidence="3 4" key="1">
    <citation type="submission" date="2018-03" db="EMBL/GenBank/DDBJ databases">
        <title>Draft Genome Sequences of the Obligatory Marine Myxobacteria Enhygromyxa salina SWB005.</title>
        <authorList>
            <person name="Poehlein A."/>
            <person name="Moghaddam J.A."/>
            <person name="Harms H."/>
            <person name="Alanjari M."/>
            <person name="Koenig G.M."/>
            <person name="Daniel R."/>
            <person name="Schaeberle T.F."/>
        </authorList>
    </citation>
    <scope>NUCLEOTIDE SEQUENCE [LARGE SCALE GENOMIC DNA]</scope>
    <source>
        <strain evidence="3 4">SWB005</strain>
    </source>
</reference>
<feature type="transmembrane region" description="Helical" evidence="2">
    <location>
        <begin position="28"/>
        <end position="50"/>
    </location>
</feature>
<protein>
    <submittedName>
        <fullName evidence="3">Uncharacterized protein</fullName>
    </submittedName>
</protein>
<accession>A0A2S9YAZ5</accession>
<name>A0A2S9YAZ5_9BACT</name>
<feature type="region of interest" description="Disordered" evidence="1">
    <location>
        <begin position="1"/>
        <end position="20"/>
    </location>
</feature>
<dbReference type="AlphaFoldDB" id="A0A2S9YAZ5"/>
<evidence type="ECO:0000256" key="1">
    <source>
        <dbReference type="SAM" id="MobiDB-lite"/>
    </source>
</evidence>
<evidence type="ECO:0000256" key="2">
    <source>
        <dbReference type="SAM" id="Phobius"/>
    </source>
</evidence>
<dbReference type="Proteomes" id="UP000237968">
    <property type="component" value="Unassembled WGS sequence"/>
</dbReference>
<keyword evidence="2" id="KW-0812">Transmembrane</keyword>
<evidence type="ECO:0000313" key="4">
    <source>
        <dbReference type="Proteomes" id="UP000237968"/>
    </source>
</evidence>
<proteinExistence type="predicted"/>
<gene>
    <name evidence="3" type="ORF">ENSA5_26350</name>
</gene>
<keyword evidence="4" id="KW-1185">Reference proteome</keyword>
<organism evidence="3 4">
    <name type="scientific">Enhygromyxa salina</name>
    <dbReference type="NCBI Taxonomy" id="215803"/>
    <lineage>
        <taxon>Bacteria</taxon>
        <taxon>Pseudomonadati</taxon>
        <taxon>Myxococcota</taxon>
        <taxon>Polyangia</taxon>
        <taxon>Nannocystales</taxon>
        <taxon>Nannocystaceae</taxon>
        <taxon>Enhygromyxa</taxon>
    </lineage>
</organism>
<dbReference type="EMBL" id="PVNK01000127">
    <property type="protein sequence ID" value="PRQ02176.1"/>
    <property type="molecule type" value="Genomic_DNA"/>
</dbReference>
<keyword evidence="2" id="KW-0472">Membrane</keyword>
<keyword evidence="2" id="KW-1133">Transmembrane helix</keyword>
<comment type="caution">
    <text evidence="3">The sequence shown here is derived from an EMBL/GenBank/DDBJ whole genome shotgun (WGS) entry which is preliminary data.</text>
</comment>
<sequence length="56" mass="5902">MPKTRESKDEHENDEESRRRWVHDVTRAAAGGAVTLVIGAGATVLLGSGATSKPKG</sequence>
<evidence type="ECO:0000313" key="3">
    <source>
        <dbReference type="EMBL" id="PRQ02176.1"/>
    </source>
</evidence>